<evidence type="ECO:0000256" key="1">
    <source>
        <dbReference type="SAM" id="MobiDB-lite"/>
    </source>
</evidence>
<proteinExistence type="predicted"/>
<sequence length="299" mass="34451">VDEELRTGAETFAHLKQLLKLYTRQRDKTMMLRMIEEPTTLQLFRDLFTIFYEPLVRVYKSANVYNSISDFARFMDDVIITVEKCQRQDVSADPNQTVQSFIDLCARHEDSFYKFVHEVHLHDNGLFDQLMGWIEGILSFLRNGPRGGGKLDMNALFQGAVEMRQIDKDAAVREINSLIKWQEKRKKWHQDKTRQKMATGDAPGGMPDGGASDLIASFKPDDFGLNAMDIQDLNDDEDEYSSTDDDEEDADPIAAERKRRARRQDFLRRSAGEPVKPDIVEVTKMRDGFLAMLRMVLAE</sequence>
<evidence type="ECO:0000313" key="4">
    <source>
        <dbReference type="Proteomes" id="UP000729357"/>
    </source>
</evidence>
<reference evidence="3" key="1">
    <citation type="journal article" date="2021" name="J Fungi (Basel)">
        <title>Virulence traits and population genomics of the black yeast Aureobasidium melanogenum.</title>
        <authorList>
            <person name="Cernosa A."/>
            <person name="Sun X."/>
            <person name="Gostincar C."/>
            <person name="Fang C."/>
            <person name="Gunde-Cimerman N."/>
            <person name="Song Z."/>
        </authorList>
    </citation>
    <scope>NUCLEOTIDE SEQUENCE</scope>
    <source>
        <strain evidence="3">EXF-9298</strain>
    </source>
</reference>
<feature type="non-terminal residue" evidence="3">
    <location>
        <position position="1"/>
    </location>
</feature>
<evidence type="ECO:0000313" key="3">
    <source>
        <dbReference type="EMBL" id="KAG9932288.1"/>
    </source>
</evidence>
<evidence type="ECO:0000259" key="2">
    <source>
        <dbReference type="Pfam" id="PF12825"/>
    </source>
</evidence>
<dbReference type="GO" id="GO:0035091">
    <property type="term" value="F:phosphatidylinositol binding"/>
    <property type="evidence" value="ECO:0007669"/>
    <property type="project" value="TreeGrafter"/>
</dbReference>
<feature type="compositionally biased region" description="Acidic residues" evidence="1">
    <location>
        <begin position="235"/>
        <end position="251"/>
    </location>
</feature>
<feature type="domain" description="PX" evidence="2">
    <location>
        <begin position="3"/>
        <end position="143"/>
    </location>
</feature>
<feature type="region of interest" description="Disordered" evidence="1">
    <location>
        <begin position="186"/>
        <end position="213"/>
    </location>
</feature>
<feature type="compositionally biased region" description="Basic and acidic residues" evidence="1">
    <location>
        <begin position="263"/>
        <end position="275"/>
    </location>
</feature>
<reference evidence="3" key="2">
    <citation type="submission" date="2021-08" db="EMBL/GenBank/DDBJ databases">
        <authorList>
            <person name="Gostincar C."/>
            <person name="Sun X."/>
            <person name="Song Z."/>
            <person name="Gunde-Cimerman N."/>
        </authorList>
    </citation>
    <scope>NUCLEOTIDE SEQUENCE</scope>
    <source>
        <strain evidence="3">EXF-9298</strain>
    </source>
</reference>
<dbReference type="PANTHER" id="PTHR47185">
    <property type="entry name" value="PX DOMAIN-CONTAINING PROTEIN YPR097W"/>
    <property type="match status" value="1"/>
</dbReference>
<dbReference type="Proteomes" id="UP000729357">
    <property type="component" value="Unassembled WGS sequence"/>
</dbReference>
<dbReference type="PANTHER" id="PTHR47185:SF1">
    <property type="entry name" value="PX DOMAIN-CONTAINING PROTEIN YPR097W"/>
    <property type="match status" value="1"/>
</dbReference>
<dbReference type="Pfam" id="PF12825">
    <property type="entry name" value="DUF3818"/>
    <property type="match status" value="1"/>
</dbReference>
<feature type="non-terminal residue" evidence="3">
    <location>
        <position position="299"/>
    </location>
</feature>
<protein>
    <recommendedName>
        <fullName evidence="2">PX domain-containing protein</fullName>
    </recommendedName>
</protein>
<feature type="region of interest" description="Disordered" evidence="1">
    <location>
        <begin position="235"/>
        <end position="275"/>
    </location>
</feature>
<dbReference type="AlphaFoldDB" id="A0A9P8F375"/>
<dbReference type="InterPro" id="IPR024554">
    <property type="entry name" value="LEC1-like_C"/>
</dbReference>
<organism evidence="3 4">
    <name type="scientific">Aureobasidium melanogenum</name>
    <name type="common">Aureobasidium pullulans var. melanogenum</name>
    <dbReference type="NCBI Taxonomy" id="46634"/>
    <lineage>
        <taxon>Eukaryota</taxon>
        <taxon>Fungi</taxon>
        <taxon>Dikarya</taxon>
        <taxon>Ascomycota</taxon>
        <taxon>Pezizomycotina</taxon>
        <taxon>Dothideomycetes</taxon>
        <taxon>Dothideomycetidae</taxon>
        <taxon>Dothideales</taxon>
        <taxon>Saccotheciaceae</taxon>
        <taxon>Aureobasidium</taxon>
    </lineage>
</organism>
<dbReference type="InterPro" id="IPR047168">
    <property type="entry name" value="LEC1-like"/>
</dbReference>
<gene>
    <name evidence="3" type="ORF">KCU98_g20403</name>
</gene>
<comment type="caution">
    <text evidence="3">The sequence shown here is derived from an EMBL/GenBank/DDBJ whole genome shotgun (WGS) entry which is preliminary data.</text>
</comment>
<dbReference type="EMBL" id="JAHFXS010006448">
    <property type="protein sequence ID" value="KAG9932288.1"/>
    <property type="molecule type" value="Genomic_DNA"/>
</dbReference>
<name>A0A9P8F375_AURME</name>
<accession>A0A9P8F375</accession>
<keyword evidence="4" id="KW-1185">Reference proteome</keyword>